<dbReference type="Gene3D" id="3.40.1180.10">
    <property type="entry name" value="Decaprenyl diphosphate synthase-like"/>
    <property type="match status" value="1"/>
</dbReference>
<dbReference type="GO" id="GO:0016740">
    <property type="term" value="F:transferase activity"/>
    <property type="evidence" value="ECO:0007669"/>
    <property type="project" value="UniProtKB-KW"/>
</dbReference>
<feature type="active site" evidence="4">
    <location>
        <position position="14"/>
    </location>
</feature>
<dbReference type="Pfam" id="PF01255">
    <property type="entry name" value="Prenyltransf"/>
    <property type="match status" value="1"/>
</dbReference>
<keyword evidence="2 4" id="KW-0479">Metal-binding</keyword>
<feature type="binding site" evidence="4">
    <location>
        <position position="198"/>
    </location>
    <ligand>
        <name>Mg(2+)</name>
        <dbReference type="ChEBI" id="CHEBI:18420"/>
    </ligand>
</feature>
<keyword evidence="1 4" id="KW-0808">Transferase</keyword>
<dbReference type="InterPro" id="IPR001441">
    <property type="entry name" value="UPP_synth-like"/>
</dbReference>
<comment type="function">
    <text evidence="4">Catalyzes the condensation of isopentenyl diphosphate (IPP) with allylic pyrophosphates generating different type of terpenoids.</text>
</comment>
<evidence type="ECO:0000313" key="5">
    <source>
        <dbReference type="EMBL" id="MFC4463582.1"/>
    </source>
</evidence>
<feature type="binding site" evidence="4">
    <location>
        <position position="31"/>
    </location>
    <ligand>
        <name>substrate</name>
    </ligand>
</feature>
<sequence length="234" mass="26207">MKSVDPSHVACILDGNGRWAEARGLMRRDGHSHGADPARRIIETADDMGLEWLSMYVFSTENWARPAVEITVIMQAIERFIDVNLENWHRRGIRIRYLGQPHDLVPLSLRSAMARSAALTASNTGMTVTVALNHGGHSDIAHAVRSIVAAGVPAGQITERTLAAHLPYPDMPPVDLLIRTSGEMRLSGFLLWQMAYAELVFLPDLWPDMTSEKFRDAIETYRHRSRRFGKVAAR</sequence>
<feature type="binding site" evidence="4">
    <location>
        <position position="27"/>
    </location>
    <ligand>
        <name>substrate</name>
    </ligand>
</feature>
<dbReference type="CDD" id="cd00475">
    <property type="entry name" value="Cis_IPPS"/>
    <property type="match status" value="1"/>
</dbReference>
<dbReference type="NCBIfam" id="TIGR00055">
    <property type="entry name" value="uppS"/>
    <property type="match status" value="1"/>
</dbReference>
<dbReference type="PROSITE" id="PS01066">
    <property type="entry name" value="UPP_SYNTHASE"/>
    <property type="match status" value="1"/>
</dbReference>
<dbReference type="PANTHER" id="PTHR10291:SF0">
    <property type="entry name" value="DEHYDRODOLICHYL DIPHOSPHATE SYNTHASE 2"/>
    <property type="match status" value="1"/>
</dbReference>
<dbReference type="HAMAP" id="MF_01139">
    <property type="entry name" value="ISPT"/>
    <property type="match status" value="1"/>
</dbReference>
<proteinExistence type="inferred from homology"/>
<feature type="binding site" evidence="4">
    <location>
        <position position="65"/>
    </location>
    <ligand>
        <name>substrate</name>
    </ligand>
</feature>
<accession>A0ABV8YE74</accession>
<comment type="similarity">
    <text evidence="4">Belongs to the UPP synthase family.</text>
</comment>
<feature type="binding site" evidence="4">
    <location>
        <position position="179"/>
    </location>
    <ligand>
        <name>substrate</name>
    </ligand>
</feature>
<feature type="binding site" evidence="4">
    <location>
        <position position="63"/>
    </location>
    <ligand>
        <name>substrate</name>
    </ligand>
</feature>
<dbReference type="PANTHER" id="PTHR10291">
    <property type="entry name" value="DEHYDRODOLICHYL DIPHOSPHATE SYNTHASE FAMILY MEMBER"/>
    <property type="match status" value="1"/>
</dbReference>
<keyword evidence="3 4" id="KW-0460">Magnesium</keyword>
<name>A0ABV8YE74_9ACTN</name>
<dbReference type="SUPFAM" id="SSF64005">
    <property type="entry name" value="Undecaprenyl diphosphate synthase"/>
    <property type="match status" value="1"/>
</dbReference>
<comment type="subunit">
    <text evidence="4">Homodimer.</text>
</comment>
<organism evidence="5 6">
    <name type="scientific">Streptomyces xiangluensis</name>
    <dbReference type="NCBI Taxonomy" id="2665720"/>
    <lineage>
        <taxon>Bacteria</taxon>
        <taxon>Bacillati</taxon>
        <taxon>Actinomycetota</taxon>
        <taxon>Actinomycetes</taxon>
        <taxon>Kitasatosporales</taxon>
        <taxon>Streptomycetaceae</taxon>
        <taxon>Streptomyces</taxon>
    </lineage>
</organism>
<dbReference type="InterPro" id="IPR018520">
    <property type="entry name" value="UPP_synth-like_CS"/>
</dbReference>
<protein>
    <recommendedName>
        <fullName evidence="4">Isoprenyl transferase</fullName>
        <ecNumber evidence="4">2.5.1.-</ecNumber>
    </recommendedName>
</protein>
<dbReference type="EC" id="2.5.1.-" evidence="4"/>
<evidence type="ECO:0000313" key="6">
    <source>
        <dbReference type="Proteomes" id="UP001596012"/>
    </source>
</evidence>
<feature type="binding site" evidence="4">
    <location>
        <position position="14"/>
    </location>
    <ligand>
        <name>Mg(2+)</name>
        <dbReference type="ChEBI" id="CHEBI:18420"/>
    </ligand>
</feature>
<feature type="binding site" evidence="4">
    <location>
        <begin position="185"/>
        <end position="187"/>
    </location>
    <ligand>
        <name>substrate</name>
    </ligand>
</feature>
<feature type="binding site" evidence="4">
    <location>
        <begin position="59"/>
        <end position="61"/>
    </location>
    <ligand>
        <name>substrate</name>
    </ligand>
</feature>
<evidence type="ECO:0000256" key="2">
    <source>
        <dbReference type="ARBA" id="ARBA00022723"/>
    </source>
</evidence>
<comment type="caution">
    <text evidence="5">The sequence shown here is derived from an EMBL/GenBank/DDBJ whole genome shotgun (WGS) entry which is preliminary data.</text>
</comment>
<dbReference type="RefSeq" id="WP_386336936.1">
    <property type="nucleotide sequence ID" value="NZ_JBHSFG010000006.1"/>
</dbReference>
<evidence type="ECO:0000256" key="4">
    <source>
        <dbReference type="HAMAP-Rule" id="MF_01139"/>
    </source>
</evidence>
<dbReference type="InterPro" id="IPR036424">
    <property type="entry name" value="UPP_synth-like_sf"/>
</dbReference>
<reference evidence="6" key="1">
    <citation type="journal article" date="2019" name="Int. J. Syst. Evol. Microbiol.">
        <title>The Global Catalogue of Microorganisms (GCM) 10K type strain sequencing project: providing services to taxonomists for standard genome sequencing and annotation.</title>
        <authorList>
            <consortium name="The Broad Institute Genomics Platform"/>
            <consortium name="The Broad Institute Genome Sequencing Center for Infectious Disease"/>
            <person name="Wu L."/>
            <person name="Ma J."/>
        </authorList>
    </citation>
    <scope>NUCLEOTIDE SEQUENCE [LARGE SCALE GENOMIC DNA]</scope>
    <source>
        <strain evidence="6">DT43</strain>
    </source>
</reference>
<evidence type="ECO:0000256" key="1">
    <source>
        <dbReference type="ARBA" id="ARBA00022679"/>
    </source>
</evidence>
<dbReference type="EMBL" id="JBHSFG010000006">
    <property type="protein sequence ID" value="MFC4463582.1"/>
    <property type="molecule type" value="Genomic_DNA"/>
</dbReference>
<dbReference type="Proteomes" id="UP001596012">
    <property type="component" value="Unassembled WGS sequence"/>
</dbReference>
<feature type="binding site" evidence="4">
    <location>
        <begin position="15"/>
        <end position="18"/>
    </location>
    <ligand>
        <name>substrate</name>
    </ligand>
</feature>
<comment type="cofactor">
    <cofactor evidence="4">
        <name>Mg(2+)</name>
        <dbReference type="ChEBI" id="CHEBI:18420"/>
    </cofactor>
    <text evidence="4">Binds 2 magnesium ions per subunit.</text>
</comment>
<feature type="binding site" evidence="4">
    <location>
        <position position="19"/>
    </location>
    <ligand>
        <name>substrate</name>
    </ligand>
</feature>
<feature type="active site" description="Proton acceptor" evidence="4">
    <location>
        <position position="62"/>
    </location>
</feature>
<keyword evidence="6" id="KW-1185">Reference proteome</keyword>
<evidence type="ECO:0000256" key="3">
    <source>
        <dbReference type="ARBA" id="ARBA00022842"/>
    </source>
</evidence>
<gene>
    <name evidence="5" type="primary">uppS</name>
    <name evidence="5" type="ORF">ACFPH6_03015</name>
</gene>